<dbReference type="RefSeq" id="XP_072851812.1">
    <property type="nucleotide sequence ID" value="XM_072995711.1"/>
</dbReference>
<dbReference type="InterPro" id="IPR012677">
    <property type="entry name" value="Nucleotide-bd_a/b_plait_sf"/>
</dbReference>
<protein>
    <submittedName>
        <fullName evidence="3">Coiled-coil domain-containing protein R3HCC1L</fullName>
    </submittedName>
</protein>
<feature type="compositionally biased region" description="Basic and acidic residues" evidence="1">
    <location>
        <begin position="107"/>
        <end position="118"/>
    </location>
</feature>
<evidence type="ECO:0000313" key="2">
    <source>
        <dbReference type="Proteomes" id="UP001652642"/>
    </source>
</evidence>
<evidence type="ECO:0000313" key="3">
    <source>
        <dbReference type="RefSeq" id="XP_072851812.1"/>
    </source>
</evidence>
<feature type="compositionally biased region" description="Polar residues" evidence="1">
    <location>
        <begin position="87"/>
        <end position="105"/>
    </location>
</feature>
<sequence>MQPDTERTRLRPKKPDMALYVPRARRDMAASTTSTSVTTRHGWEESHKSTGRKSIKGCEPRQSLNARRDKLHGSQGGAGSPRKEKGASSQKQGHTDEFCQSNPKSKTQKEVKLQSPKELESHSLLLTSGFLDPILMPLPSNKEETSPEYCTAPSSNSLEKMADLQLQSGLDDADCTCEQECLVPSARQNTFSLQRSKQAGALLPDQVGLSEGNMQICSNKRPLGQRELSEGSVFESNGSDTESVGRDDSEPCRINEDSVPENAGSGVWGSIERQKTSTSVCSDEGMSNLRDSNNYNMQEYVDNSIIVFPEVVESNQYQYKDESNSNQPEKNGNSMLGNVLKQVAEQTGPEDDSESNDASVDISAQAEVSEYSTSEHQEDPETCISIHAVEHLSNLIGVSLENETKYRSESILIQTATGSLTEKPYKNFPDHLVVDADCNSSNRSCGWMDNLSNCGIQIVEDERGQVCISEHEKEGSFSHHICHCGIDDSEAAMPPGETRLGLREQHTGYRGNAEANSYSKEATRPLWDYASENMTCCPESTLDTIGLGGTSVEESSKAEGEAGQNVPSSWEEPTRTTIGPTTHSGDNSMAEESWDALFNDDGDCLDPHLLEKLSVRSPVTTTSQEPRFDYYNYSPADLDLSDSELPHVIEIYDFPPEFRTEDLMLIFCSYQKKGFDIKWVDDTHALGIFSSPITACDALSTKHLMVKTRPLSQATRSTKTKARAYAEFLQPAKERPETSATLARRLVAGALGMRSKQSKEEREAERKQLQAARERKRLEAKQREDAWEGRE</sequence>
<feature type="region of interest" description="Disordered" evidence="1">
    <location>
        <begin position="344"/>
        <end position="380"/>
    </location>
</feature>
<feature type="region of interest" description="Disordered" evidence="1">
    <location>
        <begin position="225"/>
        <end position="287"/>
    </location>
</feature>
<feature type="compositionally biased region" description="Basic and acidic residues" evidence="1">
    <location>
        <begin position="1"/>
        <end position="16"/>
    </location>
</feature>
<feature type="compositionally biased region" description="Basic and acidic residues" evidence="1">
    <location>
        <begin position="757"/>
        <end position="791"/>
    </location>
</feature>
<feature type="region of interest" description="Disordered" evidence="1">
    <location>
        <begin position="547"/>
        <end position="588"/>
    </location>
</feature>
<gene>
    <name evidence="3" type="primary">R3HCC1L</name>
</gene>
<feature type="compositionally biased region" description="Basic and acidic residues" evidence="1">
    <location>
        <begin position="243"/>
        <end position="256"/>
    </location>
</feature>
<feature type="region of interest" description="Disordered" evidence="1">
    <location>
        <begin position="751"/>
        <end position="791"/>
    </location>
</feature>
<accession>A0ABM5G2D6</accession>
<dbReference type="PANTHER" id="PTHR21678">
    <property type="entry name" value="GROWTH INHIBITION AND DIFFERENTIATION RELATED PROTEIN 88"/>
    <property type="match status" value="1"/>
</dbReference>
<feature type="compositionally biased region" description="Polar residues" evidence="1">
    <location>
        <begin position="575"/>
        <end position="587"/>
    </location>
</feature>
<keyword evidence="2" id="KW-1185">Reference proteome</keyword>
<name>A0ABM5G2D6_9SAUR</name>
<dbReference type="InterPro" id="IPR039884">
    <property type="entry name" value="R3HC1/R3HCL"/>
</dbReference>
<dbReference type="Proteomes" id="UP001652642">
    <property type="component" value="Chromosome 3"/>
</dbReference>
<reference evidence="3" key="1">
    <citation type="submission" date="2025-08" db="UniProtKB">
        <authorList>
            <consortium name="RefSeq"/>
        </authorList>
    </citation>
    <scope>IDENTIFICATION</scope>
</reference>
<dbReference type="GeneID" id="110089174"/>
<proteinExistence type="predicted"/>
<evidence type="ECO:0000256" key="1">
    <source>
        <dbReference type="SAM" id="MobiDB-lite"/>
    </source>
</evidence>
<organism evidence="2 3">
    <name type="scientific">Pogona vitticeps</name>
    <name type="common">central bearded dragon</name>
    <dbReference type="NCBI Taxonomy" id="103695"/>
    <lineage>
        <taxon>Eukaryota</taxon>
        <taxon>Metazoa</taxon>
        <taxon>Chordata</taxon>
        <taxon>Craniata</taxon>
        <taxon>Vertebrata</taxon>
        <taxon>Euteleostomi</taxon>
        <taxon>Lepidosauria</taxon>
        <taxon>Squamata</taxon>
        <taxon>Bifurcata</taxon>
        <taxon>Unidentata</taxon>
        <taxon>Episquamata</taxon>
        <taxon>Toxicofera</taxon>
        <taxon>Iguania</taxon>
        <taxon>Acrodonta</taxon>
        <taxon>Agamidae</taxon>
        <taxon>Amphibolurinae</taxon>
        <taxon>Pogona</taxon>
    </lineage>
</organism>
<feature type="region of interest" description="Disordered" evidence="1">
    <location>
        <begin position="1"/>
        <end position="118"/>
    </location>
</feature>
<dbReference type="Gene3D" id="3.30.70.330">
    <property type="match status" value="1"/>
</dbReference>
<dbReference type="PANTHER" id="PTHR21678:SF7">
    <property type="entry name" value="COILED-COIL DOMAIN-CONTAINING PROTEIN R3HCC1L"/>
    <property type="match status" value="1"/>
</dbReference>